<sequence>EELLAVLCLIDNGWCRSQRQVYIHVRSRRQIGNISGVAGTTQEPLGGLFPCRVNTNRRHQLPSSISPAGVWSSLDCLYHILGVV</sequence>
<evidence type="ECO:0000313" key="1">
    <source>
        <dbReference type="EMBL" id="GIX71643.1"/>
    </source>
</evidence>
<gene>
    <name evidence="1" type="ORF">CEXT_2991</name>
</gene>
<comment type="caution">
    <text evidence="1">The sequence shown here is derived from an EMBL/GenBank/DDBJ whole genome shotgun (WGS) entry which is preliminary data.</text>
</comment>
<name>A0AAV4MIB6_CAEEX</name>
<feature type="non-terminal residue" evidence="1">
    <location>
        <position position="1"/>
    </location>
</feature>
<dbReference type="Proteomes" id="UP001054945">
    <property type="component" value="Unassembled WGS sequence"/>
</dbReference>
<dbReference type="AlphaFoldDB" id="A0AAV4MIB6"/>
<keyword evidence="2" id="KW-1185">Reference proteome</keyword>
<organism evidence="1 2">
    <name type="scientific">Caerostris extrusa</name>
    <name type="common">Bark spider</name>
    <name type="synonym">Caerostris bankana</name>
    <dbReference type="NCBI Taxonomy" id="172846"/>
    <lineage>
        <taxon>Eukaryota</taxon>
        <taxon>Metazoa</taxon>
        <taxon>Ecdysozoa</taxon>
        <taxon>Arthropoda</taxon>
        <taxon>Chelicerata</taxon>
        <taxon>Arachnida</taxon>
        <taxon>Araneae</taxon>
        <taxon>Araneomorphae</taxon>
        <taxon>Entelegynae</taxon>
        <taxon>Araneoidea</taxon>
        <taxon>Araneidae</taxon>
        <taxon>Caerostris</taxon>
    </lineage>
</organism>
<dbReference type="EMBL" id="BPLR01019773">
    <property type="protein sequence ID" value="GIX71643.1"/>
    <property type="molecule type" value="Genomic_DNA"/>
</dbReference>
<reference evidence="1 2" key="1">
    <citation type="submission" date="2021-06" db="EMBL/GenBank/DDBJ databases">
        <title>Caerostris extrusa draft genome.</title>
        <authorList>
            <person name="Kono N."/>
            <person name="Arakawa K."/>
        </authorList>
    </citation>
    <scope>NUCLEOTIDE SEQUENCE [LARGE SCALE GENOMIC DNA]</scope>
</reference>
<accession>A0AAV4MIB6</accession>
<protein>
    <submittedName>
        <fullName evidence="1">Uncharacterized protein</fullName>
    </submittedName>
</protein>
<evidence type="ECO:0000313" key="2">
    <source>
        <dbReference type="Proteomes" id="UP001054945"/>
    </source>
</evidence>
<proteinExistence type="predicted"/>